<gene>
    <name evidence="8" type="ORF">ACFPCZ_09085</name>
</gene>
<evidence type="ECO:0000313" key="8">
    <source>
        <dbReference type="EMBL" id="MFC4866784.1"/>
    </source>
</evidence>
<feature type="region of interest" description="Disordered" evidence="5">
    <location>
        <begin position="31"/>
        <end position="67"/>
    </location>
</feature>
<evidence type="ECO:0000256" key="5">
    <source>
        <dbReference type="SAM" id="MobiDB-lite"/>
    </source>
</evidence>
<dbReference type="EMBL" id="JBHSIY010000006">
    <property type="protein sequence ID" value="MFC4866784.1"/>
    <property type="molecule type" value="Genomic_DNA"/>
</dbReference>
<dbReference type="PRINTS" id="PR01021">
    <property type="entry name" value="OMPADOMAIN"/>
</dbReference>
<dbReference type="Gene3D" id="3.30.1330.60">
    <property type="entry name" value="OmpA-like domain"/>
    <property type="match status" value="1"/>
</dbReference>
<evidence type="ECO:0000313" key="9">
    <source>
        <dbReference type="Proteomes" id="UP001595858"/>
    </source>
</evidence>
<evidence type="ECO:0000256" key="1">
    <source>
        <dbReference type="ARBA" id="ARBA00004442"/>
    </source>
</evidence>
<dbReference type="InterPro" id="IPR036737">
    <property type="entry name" value="OmpA-like_sf"/>
</dbReference>
<dbReference type="SUPFAM" id="SSF103088">
    <property type="entry name" value="OmpA-like"/>
    <property type="match status" value="1"/>
</dbReference>
<dbReference type="InterPro" id="IPR006664">
    <property type="entry name" value="OMP_bac"/>
</dbReference>
<keyword evidence="2 4" id="KW-0472">Membrane</keyword>
<feature type="region of interest" description="Disordered" evidence="5">
    <location>
        <begin position="267"/>
        <end position="287"/>
    </location>
</feature>
<feature type="compositionally biased region" description="Low complexity" evidence="5">
    <location>
        <begin position="31"/>
        <end position="40"/>
    </location>
</feature>
<protein>
    <submittedName>
        <fullName evidence="8">OmpA family protein</fullName>
    </submittedName>
</protein>
<accession>A0ABV9SLP4</accession>
<feature type="region of interest" description="Disordered" evidence="5">
    <location>
        <begin position="307"/>
        <end position="344"/>
    </location>
</feature>
<reference evidence="9" key="1">
    <citation type="journal article" date="2019" name="Int. J. Syst. Evol. Microbiol.">
        <title>The Global Catalogue of Microorganisms (GCM) 10K type strain sequencing project: providing services to taxonomists for standard genome sequencing and annotation.</title>
        <authorList>
            <consortium name="The Broad Institute Genomics Platform"/>
            <consortium name="The Broad Institute Genome Sequencing Center for Infectious Disease"/>
            <person name="Wu L."/>
            <person name="Ma J."/>
        </authorList>
    </citation>
    <scope>NUCLEOTIDE SEQUENCE [LARGE SCALE GENOMIC DNA]</scope>
    <source>
        <strain evidence="9">CGMCC 4.7304</strain>
    </source>
</reference>
<evidence type="ECO:0000256" key="3">
    <source>
        <dbReference type="ARBA" id="ARBA00023237"/>
    </source>
</evidence>
<dbReference type="Proteomes" id="UP001595858">
    <property type="component" value="Unassembled WGS sequence"/>
</dbReference>
<dbReference type="RefSeq" id="WP_344143324.1">
    <property type="nucleotide sequence ID" value="NZ_BAAAQI010000007.1"/>
</dbReference>
<organism evidence="8 9">
    <name type="scientific">Streptomonospora arabica</name>
    <dbReference type="NCBI Taxonomy" id="412417"/>
    <lineage>
        <taxon>Bacteria</taxon>
        <taxon>Bacillati</taxon>
        <taxon>Actinomycetota</taxon>
        <taxon>Actinomycetes</taxon>
        <taxon>Streptosporangiales</taxon>
        <taxon>Nocardiopsidaceae</taxon>
        <taxon>Streptomonospora</taxon>
    </lineage>
</organism>
<feature type="chain" id="PRO_5046085318" evidence="6">
    <location>
        <begin position="31"/>
        <end position="344"/>
    </location>
</feature>
<comment type="caution">
    <text evidence="8">The sequence shown here is derived from an EMBL/GenBank/DDBJ whole genome shotgun (WGS) entry which is preliminary data.</text>
</comment>
<dbReference type="PANTHER" id="PTHR30329">
    <property type="entry name" value="STATOR ELEMENT OF FLAGELLAR MOTOR COMPLEX"/>
    <property type="match status" value="1"/>
</dbReference>
<feature type="domain" description="OmpA-like" evidence="7">
    <location>
        <begin position="228"/>
        <end position="344"/>
    </location>
</feature>
<dbReference type="InterPro" id="IPR006665">
    <property type="entry name" value="OmpA-like"/>
</dbReference>
<evidence type="ECO:0000256" key="6">
    <source>
        <dbReference type="SAM" id="SignalP"/>
    </source>
</evidence>
<keyword evidence="9" id="KW-1185">Reference proteome</keyword>
<evidence type="ECO:0000256" key="2">
    <source>
        <dbReference type="ARBA" id="ARBA00023136"/>
    </source>
</evidence>
<sequence>MNAQGASNNPRGVAATILALTFLLSACVTSGGSDGSQQSTGTGGPPSAPPTSGSGPPVLASTTTTSTEAGASLRIDIHSLQRQKNETAVLEFSIENLGSQEEASLPNPPLQGEGSADVQPFSLIDGANRKKHLPLLYSAGKCYCSDWSEATIESGESLSGWIAFPAPPGDVKSMIFVSAIAPPILDIPLTRNGNNVEHPASGELAPPEIWDVRSLEGDLAGNTREETGDEVSISLSTDVLFAVGKSNLTDKAEEKLRQVALEIDNSPSETVKIDGHTDDSGNASINDPLSVDRAQEVKESLSSLVSRSGVEFEAEGHGADRPIATNETEEGRKKNRRVTITFAS</sequence>
<dbReference type="InterPro" id="IPR050330">
    <property type="entry name" value="Bact_OuterMem_StrucFunc"/>
</dbReference>
<keyword evidence="3" id="KW-0998">Cell outer membrane</keyword>
<dbReference type="Pfam" id="PF00691">
    <property type="entry name" value="OmpA"/>
    <property type="match status" value="1"/>
</dbReference>
<evidence type="ECO:0000256" key="4">
    <source>
        <dbReference type="PROSITE-ProRule" id="PRU00473"/>
    </source>
</evidence>
<name>A0ABV9SLP4_9ACTN</name>
<feature type="compositionally biased region" description="Low complexity" evidence="5">
    <location>
        <begin position="50"/>
        <end position="67"/>
    </location>
</feature>
<dbReference type="PROSITE" id="PS51123">
    <property type="entry name" value="OMPA_2"/>
    <property type="match status" value="1"/>
</dbReference>
<dbReference type="PANTHER" id="PTHR30329:SF21">
    <property type="entry name" value="LIPOPROTEIN YIAD-RELATED"/>
    <property type="match status" value="1"/>
</dbReference>
<dbReference type="CDD" id="cd07185">
    <property type="entry name" value="OmpA_C-like"/>
    <property type="match status" value="1"/>
</dbReference>
<comment type="subcellular location">
    <subcellularLocation>
        <location evidence="1">Cell outer membrane</location>
    </subcellularLocation>
</comment>
<proteinExistence type="predicted"/>
<keyword evidence="6" id="KW-0732">Signal</keyword>
<evidence type="ECO:0000259" key="7">
    <source>
        <dbReference type="PROSITE" id="PS51123"/>
    </source>
</evidence>
<feature type="signal peptide" evidence="6">
    <location>
        <begin position="1"/>
        <end position="30"/>
    </location>
</feature>